<comment type="function">
    <text evidence="1 6">Required for the transposition of the insertion element.</text>
</comment>
<keyword evidence="5 6" id="KW-0233">DNA recombination</keyword>
<evidence type="ECO:0000313" key="9">
    <source>
        <dbReference type="Proteomes" id="UP000003179"/>
    </source>
</evidence>
<evidence type="ECO:0000256" key="5">
    <source>
        <dbReference type="ARBA" id="ARBA00023172"/>
    </source>
</evidence>
<reference evidence="8" key="1">
    <citation type="submission" date="2010-08" db="EMBL/GenBank/DDBJ databases">
        <authorList>
            <person name="Weinstock G."/>
            <person name="Sodergren E."/>
            <person name="Clifton S."/>
            <person name="Fulton L."/>
            <person name="Fulton B."/>
            <person name="Courtney L."/>
            <person name="Fronick C."/>
            <person name="Harrison M."/>
            <person name="Strong C."/>
            <person name="Farmer C."/>
            <person name="Delahaunty K."/>
            <person name="Markovic C."/>
            <person name="Hall O."/>
            <person name="Minx P."/>
            <person name="Tomlinson C."/>
            <person name="Mitreva M."/>
            <person name="Hou S."/>
            <person name="Chen J."/>
            <person name="Wollam A."/>
            <person name="Pepin K.H."/>
            <person name="Johnson M."/>
            <person name="Bhonagiri V."/>
            <person name="Zhang X."/>
            <person name="Suruliraj S."/>
            <person name="Warren W."/>
            <person name="Chinwalla A."/>
            <person name="Mardis E.R."/>
            <person name="Wilson R.K."/>
        </authorList>
    </citation>
    <scope>NUCLEOTIDE SEQUENCE [LARGE SCALE GENOMIC DNA]</scope>
    <source>
        <strain evidence="8">HL044PA1</strain>
    </source>
</reference>
<organism evidence="8 9">
    <name type="scientific">Cutibacterium modestum HL044PA1</name>
    <dbReference type="NCBI Taxonomy" id="765109"/>
    <lineage>
        <taxon>Bacteria</taxon>
        <taxon>Bacillati</taxon>
        <taxon>Actinomycetota</taxon>
        <taxon>Actinomycetes</taxon>
        <taxon>Propionibacteriales</taxon>
        <taxon>Propionibacteriaceae</taxon>
        <taxon>Cutibacterium</taxon>
        <taxon>Cutibacterium modestum</taxon>
    </lineage>
</organism>
<evidence type="ECO:0000256" key="2">
    <source>
        <dbReference type="ARBA" id="ARBA00010961"/>
    </source>
</evidence>
<keyword evidence="9" id="KW-1185">Reference proteome</keyword>
<evidence type="ECO:0000313" key="8">
    <source>
        <dbReference type="EMBL" id="EFS91969.1"/>
    </source>
</evidence>
<evidence type="ECO:0000256" key="6">
    <source>
        <dbReference type="RuleBase" id="RU365089"/>
    </source>
</evidence>
<dbReference type="Pfam" id="PF00872">
    <property type="entry name" value="Transposase_mut"/>
    <property type="match status" value="1"/>
</dbReference>
<proteinExistence type="inferred from homology"/>
<evidence type="ECO:0000256" key="7">
    <source>
        <dbReference type="SAM" id="MobiDB-lite"/>
    </source>
</evidence>
<keyword evidence="3 6" id="KW-0815">Transposition</keyword>
<keyword evidence="6" id="KW-0814">Transposable element</keyword>
<dbReference type="PANTHER" id="PTHR33217">
    <property type="entry name" value="TRANSPOSASE FOR INSERTION SEQUENCE ELEMENT IS1081"/>
    <property type="match status" value="1"/>
</dbReference>
<feature type="compositionally biased region" description="Polar residues" evidence="7">
    <location>
        <begin position="192"/>
        <end position="212"/>
    </location>
</feature>
<dbReference type="InterPro" id="IPR001207">
    <property type="entry name" value="Transposase_mutator"/>
</dbReference>
<name>A0ABP2K7K8_9ACTN</name>
<evidence type="ECO:0000256" key="3">
    <source>
        <dbReference type="ARBA" id="ARBA00022578"/>
    </source>
</evidence>
<accession>A0ABP2K7K8</accession>
<evidence type="ECO:0000256" key="4">
    <source>
        <dbReference type="ARBA" id="ARBA00023125"/>
    </source>
</evidence>
<comment type="similarity">
    <text evidence="2 6">Belongs to the transposase mutator family.</text>
</comment>
<feature type="region of interest" description="Disordered" evidence="7">
    <location>
        <begin position="189"/>
        <end position="212"/>
    </location>
</feature>
<feature type="region of interest" description="Disordered" evidence="7">
    <location>
        <begin position="1"/>
        <end position="23"/>
    </location>
</feature>
<feature type="compositionally biased region" description="Polar residues" evidence="7">
    <location>
        <begin position="10"/>
        <end position="23"/>
    </location>
</feature>
<feature type="compositionally biased region" description="Basic residues" evidence="7">
    <location>
        <begin position="60"/>
        <end position="69"/>
    </location>
</feature>
<dbReference type="Proteomes" id="UP000003179">
    <property type="component" value="Unassembled WGS sequence"/>
</dbReference>
<comment type="caution">
    <text evidence="8">The sequence shown here is derived from an EMBL/GenBank/DDBJ whole genome shotgun (WGS) entry which is preliminary data.</text>
</comment>
<sequence>MTIRDVQHHPASTLNTDPSHETTSNITNAVLEESYPVLPRRDPDQDPPEQPGHQPCCPYRGRRRPRRSQARAGDLGPRHRGVGVWAHVCADLADRGVRDVLIVCCDGLTGLPEATWPDSMIQTCVVHLTRTATRFVAYQDRRKVAATLKPIYTAPKEKATRKAVVEFETSQLGTTYPRQWRPGRTHEIGSFRLSSSHPCCRKSSTQPTRSNH</sequence>
<feature type="region of interest" description="Disordered" evidence="7">
    <location>
        <begin position="37"/>
        <end position="77"/>
    </location>
</feature>
<protein>
    <recommendedName>
        <fullName evidence="6">Mutator family transposase</fullName>
    </recommendedName>
</protein>
<gene>
    <name evidence="8" type="ORF">HMPREF9607_01835</name>
</gene>
<dbReference type="PANTHER" id="PTHR33217:SF8">
    <property type="entry name" value="MUTATOR FAMILY TRANSPOSASE"/>
    <property type="match status" value="1"/>
</dbReference>
<keyword evidence="4 6" id="KW-0238">DNA-binding</keyword>
<evidence type="ECO:0000256" key="1">
    <source>
        <dbReference type="ARBA" id="ARBA00002190"/>
    </source>
</evidence>
<dbReference type="EMBL" id="ADZU01000030">
    <property type="protein sequence ID" value="EFS91969.1"/>
    <property type="molecule type" value="Genomic_DNA"/>
</dbReference>